<dbReference type="EMBL" id="MCGR01000022">
    <property type="protein sequence ID" value="ORY81824.1"/>
    <property type="molecule type" value="Genomic_DNA"/>
</dbReference>
<keyword evidence="9" id="KW-1185">Reference proteome</keyword>
<evidence type="ECO:0000256" key="2">
    <source>
        <dbReference type="ARBA" id="ARBA00004370"/>
    </source>
</evidence>
<dbReference type="PANTHER" id="PTHR14360:SF12">
    <property type="entry name" value="MOZ PROTEIN REPRESENTS A CHROMATIN-ASSOCIATED ACETYLTRANSFERASE"/>
    <property type="match status" value="1"/>
</dbReference>
<accession>A0A1Y2FEI6</accession>
<dbReference type="Proteomes" id="UP000193467">
    <property type="component" value="Unassembled WGS sequence"/>
</dbReference>
<evidence type="ECO:0000256" key="4">
    <source>
        <dbReference type="ARBA" id="ARBA00022989"/>
    </source>
</evidence>
<evidence type="ECO:0000256" key="3">
    <source>
        <dbReference type="ARBA" id="ARBA00022692"/>
    </source>
</evidence>
<evidence type="ECO:0000256" key="1">
    <source>
        <dbReference type="ARBA" id="ARBA00004173"/>
    </source>
</evidence>
<organism evidence="8 9">
    <name type="scientific">Leucosporidium creatinivorum</name>
    <dbReference type="NCBI Taxonomy" id="106004"/>
    <lineage>
        <taxon>Eukaryota</taxon>
        <taxon>Fungi</taxon>
        <taxon>Dikarya</taxon>
        <taxon>Basidiomycota</taxon>
        <taxon>Pucciniomycotina</taxon>
        <taxon>Microbotryomycetes</taxon>
        <taxon>Leucosporidiales</taxon>
        <taxon>Leucosporidium</taxon>
    </lineage>
</organism>
<evidence type="ECO:0000256" key="5">
    <source>
        <dbReference type="ARBA" id="ARBA00023054"/>
    </source>
</evidence>
<evidence type="ECO:0000256" key="7">
    <source>
        <dbReference type="ARBA" id="ARBA00023136"/>
    </source>
</evidence>
<evidence type="ECO:0000313" key="9">
    <source>
        <dbReference type="Proteomes" id="UP000193467"/>
    </source>
</evidence>
<name>A0A1Y2FEI6_9BASI</name>
<dbReference type="OrthoDB" id="1552at2759"/>
<evidence type="ECO:0000313" key="8">
    <source>
        <dbReference type="EMBL" id="ORY81824.1"/>
    </source>
</evidence>
<protein>
    <submittedName>
        <fullName evidence="8">Uncharacterized protein</fullName>
    </submittedName>
</protein>
<keyword evidence="3" id="KW-0812">Transmembrane</keyword>
<keyword evidence="7" id="KW-0472">Membrane</keyword>
<dbReference type="GO" id="GO:0016020">
    <property type="term" value="C:membrane"/>
    <property type="evidence" value="ECO:0007669"/>
    <property type="project" value="UniProtKB-SubCell"/>
</dbReference>
<dbReference type="GO" id="GO:0005739">
    <property type="term" value="C:mitochondrion"/>
    <property type="evidence" value="ECO:0007669"/>
    <property type="project" value="UniProtKB-SubCell"/>
</dbReference>
<dbReference type="Pfam" id="PF07798">
    <property type="entry name" value="CCDC90-like"/>
    <property type="match status" value="1"/>
</dbReference>
<proteinExistence type="predicted"/>
<dbReference type="STRING" id="106004.A0A1Y2FEI6"/>
<keyword evidence="6" id="KW-0496">Mitochondrion</keyword>
<gene>
    <name evidence="8" type="ORF">BCR35DRAFT_265661</name>
</gene>
<reference evidence="8 9" key="1">
    <citation type="submission" date="2016-07" db="EMBL/GenBank/DDBJ databases">
        <title>Pervasive Adenine N6-methylation of Active Genes in Fungi.</title>
        <authorList>
            <consortium name="DOE Joint Genome Institute"/>
            <person name="Mondo S.J."/>
            <person name="Dannebaum R.O."/>
            <person name="Kuo R.C."/>
            <person name="Labutti K."/>
            <person name="Haridas S."/>
            <person name="Kuo A."/>
            <person name="Salamov A."/>
            <person name="Ahrendt S.R."/>
            <person name="Lipzen A."/>
            <person name="Sullivan W."/>
            <person name="Andreopoulos W.B."/>
            <person name="Clum A."/>
            <person name="Lindquist E."/>
            <person name="Daum C."/>
            <person name="Ramamoorthy G.K."/>
            <person name="Gryganskyi A."/>
            <person name="Culley D."/>
            <person name="Magnuson J.K."/>
            <person name="James T.Y."/>
            <person name="O'Malley M.A."/>
            <person name="Stajich J.E."/>
            <person name="Spatafora J.W."/>
            <person name="Visel A."/>
            <person name="Grigoriev I.V."/>
        </authorList>
    </citation>
    <scope>NUCLEOTIDE SEQUENCE [LARGE SCALE GENOMIC DNA]</scope>
    <source>
        <strain evidence="8 9">62-1032</strain>
    </source>
</reference>
<keyword evidence="5" id="KW-0175">Coiled coil</keyword>
<dbReference type="InParanoid" id="A0A1Y2FEI6"/>
<sequence length="133" mass="15160">MKATRQLLLREEERARGELLGRADLENVTYLYTAALAELKTGSQVKSRNDGVALKSMTAVLQREADAISQKLNEDVQRLHSDIQLDMNQRKEETSQELKQLDINIMDLNSKFTILLGEVRTEIEATKWISTRA</sequence>
<dbReference type="InterPro" id="IPR024461">
    <property type="entry name" value="CCDC90-like"/>
</dbReference>
<dbReference type="AlphaFoldDB" id="A0A1Y2FEI6"/>
<dbReference type="PANTHER" id="PTHR14360">
    <property type="entry name" value="PROTEIN FMP32, MITOCHONDRIAL"/>
    <property type="match status" value="1"/>
</dbReference>
<evidence type="ECO:0000256" key="6">
    <source>
        <dbReference type="ARBA" id="ARBA00023128"/>
    </source>
</evidence>
<keyword evidence="4" id="KW-1133">Transmembrane helix</keyword>
<comment type="caution">
    <text evidence="8">The sequence shown here is derived from an EMBL/GenBank/DDBJ whole genome shotgun (WGS) entry which is preliminary data.</text>
</comment>
<comment type="subcellular location">
    <subcellularLocation>
        <location evidence="2">Membrane</location>
    </subcellularLocation>
    <subcellularLocation>
        <location evidence="1">Mitochondrion</location>
    </subcellularLocation>
</comment>